<dbReference type="AlphaFoldDB" id="A0AA38RVP7"/>
<dbReference type="EMBL" id="JANBVO010000011">
    <property type="protein sequence ID" value="KAJ9148852.1"/>
    <property type="molecule type" value="Genomic_DNA"/>
</dbReference>
<dbReference type="Pfam" id="PF13622">
    <property type="entry name" value="4HBT_3"/>
    <property type="match status" value="1"/>
</dbReference>
<reference evidence="3" key="1">
    <citation type="submission" date="2022-07" db="EMBL/GenBank/DDBJ databases">
        <title>Fungi with potential for degradation of polypropylene.</title>
        <authorList>
            <person name="Gostincar C."/>
        </authorList>
    </citation>
    <scope>NUCLEOTIDE SEQUENCE</scope>
    <source>
        <strain evidence="3">EXF-13308</strain>
    </source>
</reference>
<dbReference type="Gene3D" id="2.40.160.210">
    <property type="entry name" value="Acyl-CoA thioesterase, double hotdog domain"/>
    <property type="match status" value="1"/>
</dbReference>
<feature type="domain" description="Acyl-CoA thioesterase-like N-terminal HotDog" evidence="1">
    <location>
        <begin position="35"/>
        <end position="110"/>
    </location>
</feature>
<dbReference type="InterPro" id="IPR029069">
    <property type="entry name" value="HotDog_dom_sf"/>
</dbReference>
<dbReference type="InterPro" id="IPR042171">
    <property type="entry name" value="Acyl-CoA_hotdog"/>
</dbReference>
<gene>
    <name evidence="3" type="ORF">NKR23_g4748</name>
</gene>
<evidence type="ECO:0000313" key="3">
    <source>
        <dbReference type="EMBL" id="KAJ9148852.1"/>
    </source>
</evidence>
<dbReference type="InterPro" id="IPR049449">
    <property type="entry name" value="TesB_ACOT8-like_N"/>
</dbReference>
<proteinExistence type="predicted"/>
<dbReference type="Pfam" id="PF20789">
    <property type="entry name" value="4HBT_3C"/>
    <property type="match status" value="1"/>
</dbReference>
<comment type="caution">
    <text evidence="3">The sequence shown here is derived from an EMBL/GenBank/DDBJ whole genome shotgun (WGS) entry which is preliminary data.</text>
</comment>
<feature type="domain" description="Acyl-CoA thioesterase-like C-terminal" evidence="2">
    <location>
        <begin position="175"/>
        <end position="310"/>
    </location>
</feature>
<organism evidence="3 4">
    <name type="scientific">Pleurostoma richardsiae</name>
    <dbReference type="NCBI Taxonomy" id="41990"/>
    <lineage>
        <taxon>Eukaryota</taxon>
        <taxon>Fungi</taxon>
        <taxon>Dikarya</taxon>
        <taxon>Ascomycota</taxon>
        <taxon>Pezizomycotina</taxon>
        <taxon>Sordariomycetes</taxon>
        <taxon>Sordariomycetidae</taxon>
        <taxon>Calosphaeriales</taxon>
        <taxon>Pleurostomataceae</taxon>
        <taxon>Pleurostoma</taxon>
    </lineage>
</organism>
<protein>
    <submittedName>
        <fullName evidence="3">Thioesterase family protein</fullName>
    </submittedName>
</protein>
<name>A0AA38RVP7_9PEZI</name>
<dbReference type="PANTHER" id="PTHR38110:SF1">
    <property type="entry name" value="THIOESTERASE DOMAIN-CONTAINING PROTEIN"/>
    <property type="match status" value="1"/>
</dbReference>
<evidence type="ECO:0000259" key="1">
    <source>
        <dbReference type="Pfam" id="PF13622"/>
    </source>
</evidence>
<sequence>MATSVSQRTGLIPFLKATAVEALDTHNYSTFLVPQYCIGSVPNGGYVASCILRAALLHLAPRGQSDTIAAHFEYINRSEVGAALMVVEDVKIGRAISVIQVTLYQSDLQPAAPWMTPHSRREVVAFITNTRISLERGLTLETGWSMIPPPPAVNFTKLVRGDDANWAARPKSTSGRANNYARVHENLEFYAPRQGQVRRGVEDSWIRLTSGERFSNVALGFVADAFPYVVEAWRPGADEKQVPFGHNEMFWYPTLALNMDVKKALPAEGAEWLFIRCSTKVIHQGRLDLEILILDEATELVAISSHVALILPAERNLGARSHTKKL</sequence>
<evidence type="ECO:0000313" key="4">
    <source>
        <dbReference type="Proteomes" id="UP001174694"/>
    </source>
</evidence>
<dbReference type="InterPro" id="IPR052389">
    <property type="entry name" value="Sec_Metab_Biosynth-Assoc"/>
</dbReference>
<dbReference type="InterPro" id="IPR049450">
    <property type="entry name" value="ACOT8-like_C"/>
</dbReference>
<keyword evidence="4" id="KW-1185">Reference proteome</keyword>
<dbReference type="SUPFAM" id="SSF54637">
    <property type="entry name" value="Thioesterase/thiol ester dehydrase-isomerase"/>
    <property type="match status" value="1"/>
</dbReference>
<evidence type="ECO:0000259" key="2">
    <source>
        <dbReference type="Pfam" id="PF20789"/>
    </source>
</evidence>
<dbReference type="Proteomes" id="UP001174694">
    <property type="component" value="Unassembled WGS sequence"/>
</dbReference>
<accession>A0AA38RVP7</accession>
<dbReference type="PANTHER" id="PTHR38110">
    <property type="entry name" value="CHROMOSOME 23, WHOLE GENOME SHOTGUN SEQUENCE"/>
    <property type="match status" value="1"/>
</dbReference>